<evidence type="ECO:0008006" key="3">
    <source>
        <dbReference type="Google" id="ProtNLM"/>
    </source>
</evidence>
<protein>
    <recommendedName>
        <fullName evidence="3">Cytoplasmic protein</fullName>
    </recommendedName>
</protein>
<keyword evidence="2" id="KW-1185">Reference proteome</keyword>
<gene>
    <name evidence="1" type="ORF">GS18_0203395</name>
</gene>
<dbReference type="AlphaFoldDB" id="A0A084H324"/>
<dbReference type="EMBL" id="JNVC02000001">
    <property type="protein sequence ID" value="KEZ53986.1"/>
    <property type="molecule type" value="Genomic_DNA"/>
</dbReference>
<dbReference type="RefSeq" id="WP_029281554.1">
    <property type="nucleotide sequence ID" value="NZ_CANLZQ010000002.1"/>
</dbReference>
<organism evidence="1 2">
    <name type="scientific">Metabacillus indicus</name>
    <name type="common">Bacillus indicus</name>
    <dbReference type="NCBI Taxonomy" id="246786"/>
    <lineage>
        <taxon>Bacteria</taxon>
        <taxon>Bacillati</taxon>
        <taxon>Bacillota</taxon>
        <taxon>Bacilli</taxon>
        <taxon>Bacillales</taxon>
        <taxon>Bacillaceae</taxon>
        <taxon>Metabacillus</taxon>
    </lineage>
</organism>
<sequence length="78" mass="9213">MSQLLGIITRLQSLQENAVSNEPSQRFFEVEGEKRCSVKYFDKTDTFELEVFQKDEKPQSYQFDNIDMIAIEIFDLLQ</sequence>
<dbReference type="Proteomes" id="UP000028549">
    <property type="component" value="Unassembled WGS sequence"/>
</dbReference>
<dbReference type="OrthoDB" id="2361638at2"/>
<dbReference type="STRING" id="246786.GS18_0203395"/>
<comment type="caution">
    <text evidence="1">The sequence shown here is derived from an EMBL/GenBank/DDBJ whole genome shotgun (WGS) entry which is preliminary data.</text>
</comment>
<evidence type="ECO:0000313" key="2">
    <source>
        <dbReference type="Proteomes" id="UP000028549"/>
    </source>
</evidence>
<dbReference type="PIRSF" id="PIRSF037356">
    <property type="entry name" value="DUF1797"/>
    <property type="match status" value="1"/>
</dbReference>
<proteinExistence type="predicted"/>
<dbReference type="InterPro" id="IPR038073">
    <property type="entry name" value="YkuJ-like_sf"/>
</dbReference>
<accession>A0A084H324</accession>
<dbReference type="Gene3D" id="3.30.720.20">
    <property type="entry name" value="Protein of unknown function DUF1797"/>
    <property type="match status" value="1"/>
</dbReference>
<dbReference type="SUPFAM" id="SSF143567">
    <property type="entry name" value="YkuJ-like"/>
    <property type="match status" value="1"/>
</dbReference>
<evidence type="ECO:0000313" key="1">
    <source>
        <dbReference type="EMBL" id="KEZ53986.1"/>
    </source>
</evidence>
<dbReference type="Pfam" id="PF08796">
    <property type="entry name" value="DUF1797"/>
    <property type="match status" value="1"/>
</dbReference>
<reference evidence="1 2" key="1">
    <citation type="journal article" date="2005" name="Int. J. Syst. Evol. Microbiol.">
        <title>Bacillus cibi sp. nov., isolated from jeotgal, a traditional Korean fermented seafood.</title>
        <authorList>
            <person name="Yoon J.H."/>
            <person name="Lee C.H."/>
            <person name="Oh T.K."/>
        </authorList>
    </citation>
    <scope>NUCLEOTIDE SEQUENCE [LARGE SCALE GENOMIC DNA]</scope>
    <source>
        <strain evidence="1 2">DSM 16189</strain>
    </source>
</reference>
<name>A0A084H324_METID</name>
<dbReference type="InterPro" id="IPR014904">
    <property type="entry name" value="YkuJ-like"/>
</dbReference>